<organism evidence="3 4">
    <name type="scientific">Boothiomyces macroporosus</name>
    <dbReference type="NCBI Taxonomy" id="261099"/>
    <lineage>
        <taxon>Eukaryota</taxon>
        <taxon>Fungi</taxon>
        <taxon>Fungi incertae sedis</taxon>
        <taxon>Chytridiomycota</taxon>
        <taxon>Chytridiomycota incertae sedis</taxon>
        <taxon>Chytridiomycetes</taxon>
        <taxon>Rhizophydiales</taxon>
        <taxon>Terramycetaceae</taxon>
        <taxon>Boothiomyces</taxon>
    </lineage>
</organism>
<protein>
    <submittedName>
        <fullName evidence="3">Uncharacterized protein</fullName>
    </submittedName>
</protein>
<dbReference type="AlphaFoldDB" id="A0AAD5UII6"/>
<evidence type="ECO:0000313" key="4">
    <source>
        <dbReference type="Proteomes" id="UP001210925"/>
    </source>
</evidence>
<evidence type="ECO:0000256" key="2">
    <source>
        <dbReference type="SAM" id="Phobius"/>
    </source>
</evidence>
<sequence>MSKIGIPVVVFVLVLTGFGLFWYQRKSKKLDLDNEFSKTPASVTSSTTASVEQLHNEFRNFDPTKTPLMDPQMVAWNSQTNLQPRYMAEGELPHLLPPEKNYPIVQPPILADTMQKETIIVDNSDDILPDLPLILNDPPTIDPTTIDTTTIDPPTIDPPSIDPPFSDDTKPMIVVIEKPDYTDNPEN</sequence>
<comment type="caution">
    <text evidence="3">The sequence shown here is derived from an EMBL/GenBank/DDBJ whole genome shotgun (WGS) entry which is preliminary data.</text>
</comment>
<keyword evidence="2" id="KW-0812">Transmembrane</keyword>
<accession>A0AAD5UII6</accession>
<keyword evidence="2" id="KW-1133">Transmembrane helix</keyword>
<dbReference type="Proteomes" id="UP001210925">
    <property type="component" value="Unassembled WGS sequence"/>
</dbReference>
<reference evidence="3" key="1">
    <citation type="submission" date="2020-05" db="EMBL/GenBank/DDBJ databases">
        <title>Phylogenomic resolution of chytrid fungi.</title>
        <authorList>
            <person name="Stajich J.E."/>
            <person name="Amses K."/>
            <person name="Simmons R."/>
            <person name="Seto K."/>
            <person name="Myers J."/>
            <person name="Bonds A."/>
            <person name="Quandt C.A."/>
            <person name="Barry K."/>
            <person name="Liu P."/>
            <person name="Grigoriev I."/>
            <person name="Longcore J.E."/>
            <person name="James T.Y."/>
        </authorList>
    </citation>
    <scope>NUCLEOTIDE SEQUENCE</scope>
    <source>
        <strain evidence="3">PLAUS21</strain>
    </source>
</reference>
<feature type="region of interest" description="Disordered" evidence="1">
    <location>
        <begin position="147"/>
        <end position="170"/>
    </location>
</feature>
<feature type="transmembrane region" description="Helical" evidence="2">
    <location>
        <begin position="6"/>
        <end position="23"/>
    </location>
</feature>
<evidence type="ECO:0000256" key="1">
    <source>
        <dbReference type="SAM" id="MobiDB-lite"/>
    </source>
</evidence>
<gene>
    <name evidence="3" type="ORF">HK103_005127</name>
</gene>
<keyword evidence="4" id="KW-1185">Reference proteome</keyword>
<keyword evidence="2" id="KW-0472">Membrane</keyword>
<dbReference type="EMBL" id="JADGKB010000046">
    <property type="protein sequence ID" value="KAJ3256754.1"/>
    <property type="molecule type" value="Genomic_DNA"/>
</dbReference>
<proteinExistence type="predicted"/>
<name>A0AAD5UII6_9FUNG</name>
<evidence type="ECO:0000313" key="3">
    <source>
        <dbReference type="EMBL" id="KAJ3256754.1"/>
    </source>
</evidence>